<sequence>MSPNPHIVDAEERFTEAEAAVRLGISKASLMRERVAGRIHPYRIGQRIIRYTDAILNEYLESCRNVPAKSATTGSPSGQAPRSGAARGTTPTLGRRDAHRLAQTIFKPQN</sequence>
<evidence type="ECO:0000256" key="1">
    <source>
        <dbReference type="SAM" id="MobiDB-lite"/>
    </source>
</evidence>
<dbReference type="Pfam" id="PF12728">
    <property type="entry name" value="HTH_17"/>
    <property type="match status" value="1"/>
</dbReference>
<dbReference type="RefSeq" id="WP_395136014.1">
    <property type="nucleotide sequence ID" value="NZ_CP170721.1"/>
</dbReference>
<feature type="region of interest" description="Disordered" evidence="1">
    <location>
        <begin position="67"/>
        <end position="110"/>
    </location>
</feature>
<proteinExistence type="predicted"/>
<evidence type="ECO:0000259" key="2">
    <source>
        <dbReference type="Pfam" id="PF12728"/>
    </source>
</evidence>
<name>A0AB74UWG8_9GAMM</name>
<protein>
    <submittedName>
        <fullName evidence="3">Helix-turn-helix domain-containing protein</fullName>
    </submittedName>
</protein>
<dbReference type="InterPro" id="IPR041657">
    <property type="entry name" value="HTH_17"/>
</dbReference>
<accession>A0AB74UWG8</accession>
<gene>
    <name evidence="3" type="ORF">ACFYG5_03020</name>
</gene>
<dbReference type="AlphaFoldDB" id="A0AB74UWG8"/>
<feature type="compositionally biased region" description="Polar residues" evidence="1">
    <location>
        <begin position="70"/>
        <end position="80"/>
    </location>
</feature>
<dbReference type="EMBL" id="CP170721">
    <property type="protein sequence ID" value="XIA19129.1"/>
    <property type="molecule type" value="Genomic_DNA"/>
</dbReference>
<organism evidence="3">
    <name type="scientific">Rhodanobacter sp. FW102-FHT14D07</name>
    <dbReference type="NCBI Taxonomy" id="3351462"/>
    <lineage>
        <taxon>Bacteria</taxon>
        <taxon>Pseudomonadati</taxon>
        <taxon>Pseudomonadota</taxon>
        <taxon>Gammaproteobacteria</taxon>
        <taxon>Lysobacterales</taxon>
        <taxon>Rhodanobacteraceae</taxon>
        <taxon>Rhodanobacter</taxon>
    </lineage>
</organism>
<reference evidence="3" key="1">
    <citation type="submission" date="2024-10" db="EMBL/GenBank/DDBJ databases">
        <authorList>
            <person name="Lesea H.P."/>
            <person name="Kuehl J.V."/>
            <person name="Chandonia J.-M."/>
        </authorList>
    </citation>
    <scope>NUCLEOTIDE SEQUENCE</scope>
    <source>
        <strain evidence="3">FW102-FHT14D07</strain>
    </source>
</reference>
<evidence type="ECO:0000313" key="3">
    <source>
        <dbReference type="EMBL" id="XIA19129.1"/>
    </source>
</evidence>
<feature type="domain" description="Helix-turn-helix" evidence="2">
    <location>
        <begin position="15"/>
        <end position="64"/>
    </location>
</feature>